<evidence type="ECO:0000256" key="1">
    <source>
        <dbReference type="ARBA" id="ARBA00023015"/>
    </source>
</evidence>
<dbReference type="NCBIfam" id="NF033788">
    <property type="entry name" value="HTH_metalloreg"/>
    <property type="match status" value="1"/>
</dbReference>
<dbReference type="InterPro" id="IPR011991">
    <property type="entry name" value="ArsR-like_HTH"/>
</dbReference>
<dbReference type="AlphaFoldDB" id="A0A5J4L2M8"/>
<dbReference type="PRINTS" id="PR00778">
    <property type="entry name" value="HTHARSR"/>
</dbReference>
<name>A0A5J4L2M8_9ZZZZ</name>
<dbReference type="InterPro" id="IPR051011">
    <property type="entry name" value="Metal_resp_trans_reg"/>
</dbReference>
<sequence>MQRLAETFKVLGDSMRTKIIFALSQEELCICDIANLLGATKSAVSHQLRILRNMRLVKNRKEGKMVFYPLDDEHITNLFSECLRHVEEYD</sequence>
<reference evidence="5" key="1">
    <citation type="submission" date="2019-10" db="EMBL/GenBank/DDBJ databases">
        <title>Metagenomic sequencing of thiosulfate-disproportionating enrichment culture.</title>
        <authorList>
            <person name="Umezawa K."/>
            <person name="Kojima H."/>
            <person name="Fukui M."/>
        </authorList>
    </citation>
    <scope>NUCLEOTIDE SEQUENCE</scope>
    <source>
        <strain evidence="5">45J</strain>
    </source>
</reference>
<dbReference type="InterPro" id="IPR001845">
    <property type="entry name" value="HTH_ArsR_DNA-bd_dom"/>
</dbReference>
<keyword evidence="1" id="KW-0805">Transcription regulation</keyword>
<organism evidence="5">
    <name type="scientific">hot springs metagenome</name>
    <dbReference type="NCBI Taxonomy" id="433727"/>
    <lineage>
        <taxon>unclassified sequences</taxon>
        <taxon>metagenomes</taxon>
        <taxon>ecological metagenomes</taxon>
    </lineage>
</organism>
<evidence type="ECO:0000313" key="5">
    <source>
        <dbReference type="EMBL" id="GER93522.1"/>
    </source>
</evidence>
<dbReference type="CDD" id="cd00090">
    <property type="entry name" value="HTH_ARSR"/>
    <property type="match status" value="1"/>
</dbReference>
<dbReference type="EMBL" id="BLAB01000001">
    <property type="protein sequence ID" value="GER93522.1"/>
    <property type="molecule type" value="Genomic_DNA"/>
</dbReference>
<dbReference type="Pfam" id="PF01022">
    <property type="entry name" value="HTH_5"/>
    <property type="match status" value="1"/>
</dbReference>
<dbReference type="PANTHER" id="PTHR43132">
    <property type="entry name" value="ARSENICAL RESISTANCE OPERON REPRESSOR ARSR-RELATED"/>
    <property type="match status" value="1"/>
</dbReference>
<evidence type="ECO:0000256" key="3">
    <source>
        <dbReference type="ARBA" id="ARBA00023163"/>
    </source>
</evidence>
<dbReference type="PANTHER" id="PTHR43132:SF6">
    <property type="entry name" value="HTH-TYPE TRANSCRIPTIONAL REPRESSOR CZRA"/>
    <property type="match status" value="1"/>
</dbReference>
<feature type="domain" description="HTH arsR-type" evidence="4">
    <location>
        <begin position="1"/>
        <end position="90"/>
    </location>
</feature>
<evidence type="ECO:0000259" key="4">
    <source>
        <dbReference type="PROSITE" id="PS50987"/>
    </source>
</evidence>
<dbReference type="InterPro" id="IPR018334">
    <property type="entry name" value="ArsR_HTH"/>
</dbReference>
<dbReference type="InterPro" id="IPR036390">
    <property type="entry name" value="WH_DNA-bd_sf"/>
</dbReference>
<dbReference type="SMART" id="SM00418">
    <property type="entry name" value="HTH_ARSR"/>
    <property type="match status" value="1"/>
</dbReference>
<dbReference type="Gene3D" id="1.10.10.10">
    <property type="entry name" value="Winged helix-like DNA-binding domain superfamily/Winged helix DNA-binding domain"/>
    <property type="match status" value="1"/>
</dbReference>
<protein>
    <submittedName>
        <fullName evidence="5">Transcriptional regulator</fullName>
    </submittedName>
</protein>
<dbReference type="InterPro" id="IPR036388">
    <property type="entry name" value="WH-like_DNA-bd_sf"/>
</dbReference>
<dbReference type="GO" id="GO:0003700">
    <property type="term" value="F:DNA-binding transcription factor activity"/>
    <property type="evidence" value="ECO:0007669"/>
    <property type="project" value="InterPro"/>
</dbReference>
<comment type="caution">
    <text evidence="5">The sequence shown here is derived from an EMBL/GenBank/DDBJ whole genome shotgun (WGS) entry which is preliminary data.</text>
</comment>
<dbReference type="PROSITE" id="PS50987">
    <property type="entry name" value="HTH_ARSR_2"/>
    <property type="match status" value="1"/>
</dbReference>
<proteinExistence type="predicted"/>
<accession>A0A5J4L2M8</accession>
<dbReference type="SUPFAM" id="SSF46785">
    <property type="entry name" value="Winged helix' DNA-binding domain"/>
    <property type="match status" value="1"/>
</dbReference>
<evidence type="ECO:0000256" key="2">
    <source>
        <dbReference type="ARBA" id="ARBA00023125"/>
    </source>
</evidence>
<dbReference type="PROSITE" id="PS00846">
    <property type="entry name" value="HTH_ARSR_1"/>
    <property type="match status" value="1"/>
</dbReference>
<keyword evidence="3" id="KW-0804">Transcription</keyword>
<dbReference type="GO" id="GO:0003677">
    <property type="term" value="F:DNA binding"/>
    <property type="evidence" value="ECO:0007669"/>
    <property type="project" value="UniProtKB-KW"/>
</dbReference>
<keyword evidence="2" id="KW-0238">DNA-binding</keyword>
<gene>
    <name evidence="5" type="ORF">A45J_1268</name>
</gene>